<protein>
    <submittedName>
        <fullName evidence="3">2-keto-4-pentenoate hydratase</fullName>
    </submittedName>
</protein>
<dbReference type="PANTHER" id="PTHR30143">
    <property type="entry name" value="ACID HYDRATASE"/>
    <property type="match status" value="1"/>
</dbReference>
<keyword evidence="1" id="KW-0456">Lyase</keyword>
<proteinExistence type="predicted"/>
<dbReference type="InterPro" id="IPR050772">
    <property type="entry name" value="Hydratase-Decarb/MhpD_sf"/>
</dbReference>
<dbReference type="InterPro" id="IPR011234">
    <property type="entry name" value="Fumarylacetoacetase-like_C"/>
</dbReference>
<evidence type="ECO:0000313" key="4">
    <source>
        <dbReference type="Proteomes" id="UP000185494"/>
    </source>
</evidence>
<dbReference type="eggNOG" id="COG3971">
    <property type="taxonomic scope" value="Bacteria"/>
</dbReference>
<evidence type="ECO:0000313" key="3">
    <source>
        <dbReference type="EMBL" id="APT58434.1"/>
    </source>
</evidence>
<evidence type="ECO:0000256" key="1">
    <source>
        <dbReference type="ARBA" id="ARBA00023239"/>
    </source>
</evidence>
<dbReference type="InterPro" id="IPR036663">
    <property type="entry name" value="Fumarylacetoacetase_C_sf"/>
</dbReference>
<dbReference type="SUPFAM" id="SSF56529">
    <property type="entry name" value="FAH"/>
    <property type="match status" value="1"/>
</dbReference>
<dbReference type="RefSeq" id="WP_075799197.1">
    <property type="nucleotide sequence ID" value="NZ_CP015583.1"/>
</dbReference>
<dbReference type="PANTHER" id="PTHR30143:SF0">
    <property type="entry name" value="2-KETO-4-PENTENOATE HYDRATASE"/>
    <property type="match status" value="1"/>
</dbReference>
<accession>A0A1L7AI21</accession>
<sequence length="254" mass="26435">MTDLRAATEALLQARRSRDWIAVLPDGARPQDEGEAYAIQDAVAAGLAPEQGGIAAWKVGAANPEAPPFAAPILAGTLRFDESPFAAGFFQVMGAEAELAYRMGRDLPPRAEPYAPEEVLDAVASLHPAIEIADTRFMGLNTTDRLSHLADQQSHGALIVGPALTDWRGVVPTAQPFTLRLNGQVAAEGRGGNPAGDPARLLHWMANHAAARHGGLKAGDVVTTGSCCGAIPVPPGTVVEAEFPGIGTVRTTLG</sequence>
<dbReference type="GO" id="GO:0008684">
    <property type="term" value="F:2-oxopent-4-enoate hydratase activity"/>
    <property type="evidence" value="ECO:0007669"/>
    <property type="project" value="TreeGrafter"/>
</dbReference>
<dbReference type="AlphaFoldDB" id="A0A1L7AI21"/>
<dbReference type="KEGG" id="rgi:RGI145_16280"/>
<feature type="domain" description="Fumarylacetoacetase-like C-terminal" evidence="2">
    <location>
        <begin position="93"/>
        <end position="253"/>
    </location>
</feature>
<dbReference type="Pfam" id="PF01557">
    <property type="entry name" value="FAA_hydrolase"/>
    <property type="match status" value="1"/>
</dbReference>
<gene>
    <name evidence="3" type="ORF">RGI145_16280</name>
</gene>
<reference evidence="3 4" key="1">
    <citation type="submission" date="2016-05" db="EMBL/GenBank/DDBJ databases">
        <title>Complete Genome and Methylome Analysis of Psychrotrophic Bacterial Isolates from Antarctic Lake Untersee.</title>
        <authorList>
            <person name="Fomenkov A."/>
            <person name="Akimov V.N."/>
            <person name="Vasilyeva L.V."/>
            <person name="Andersen D."/>
            <person name="Vincze T."/>
            <person name="Roberts R.J."/>
        </authorList>
    </citation>
    <scope>NUCLEOTIDE SEQUENCE [LARGE SCALE GENOMIC DNA]</scope>
    <source>
        <strain evidence="3 4">U14-5</strain>
    </source>
</reference>
<evidence type="ECO:0000259" key="2">
    <source>
        <dbReference type="Pfam" id="PF01557"/>
    </source>
</evidence>
<name>A0A1L7AI21_9PROT</name>
<dbReference type="STRING" id="257708.RGI145_16280"/>
<dbReference type="Gene3D" id="3.90.850.10">
    <property type="entry name" value="Fumarylacetoacetase-like, C-terminal domain"/>
    <property type="match status" value="1"/>
</dbReference>
<dbReference type="Proteomes" id="UP000185494">
    <property type="component" value="Chromosome 1"/>
</dbReference>
<dbReference type="EMBL" id="CP015583">
    <property type="protein sequence ID" value="APT58434.1"/>
    <property type="molecule type" value="Genomic_DNA"/>
</dbReference>
<organism evidence="3 4">
    <name type="scientific">Roseomonas gilardii</name>
    <dbReference type="NCBI Taxonomy" id="257708"/>
    <lineage>
        <taxon>Bacteria</taxon>
        <taxon>Pseudomonadati</taxon>
        <taxon>Pseudomonadota</taxon>
        <taxon>Alphaproteobacteria</taxon>
        <taxon>Acetobacterales</taxon>
        <taxon>Roseomonadaceae</taxon>
        <taxon>Roseomonas</taxon>
    </lineage>
</organism>
<dbReference type="GO" id="GO:0005737">
    <property type="term" value="C:cytoplasm"/>
    <property type="evidence" value="ECO:0007669"/>
    <property type="project" value="TreeGrafter"/>
</dbReference>